<evidence type="ECO:0000256" key="1">
    <source>
        <dbReference type="ARBA" id="ARBA00000135"/>
    </source>
</evidence>
<feature type="domain" description="Cytosol aminopeptidase" evidence="9">
    <location>
        <begin position="392"/>
        <end position="399"/>
    </location>
</feature>
<dbReference type="InterPro" id="IPR043472">
    <property type="entry name" value="Macro_dom-like"/>
</dbReference>
<dbReference type="GO" id="GO:0005737">
    <property type="term" value="C:cytoplasm"/>
    <property type="evidence" value="ECO:0007669"/>
    <property type="project" value="UniProtKB-SubCell"/>
</dbReference>
<feature type="binding site" evidence="8">
    <location>
        <position position="335"/>
    </location>
    <ligand>
        <name>Mn(2+)</name>
        <dbReference type="ChEBI" id="CHEBI:29035"/>
        <label>2</label>
    </ligand>
</feature>
<comment type="function">
    <text evidence="8">Presumably involved in the processing and regular turnover of intracellular proteins. Catalyzes the removal of unsubstituted N-terminal amino acids from various peptides.</text>
</comment>
<dbReference type="SUPFAM" id="SSF53187">
    <property type="entry name" value="Zn-dependent exopeptidases"/>
    <property type="match status" value="1"/>
</dbReference>
<keyword evidence="7 8" id="KW-0464">Manganese</keyword>
<dbReference type="GO" id="GO:0006508">
    <property type="term" value="P:proteolysis"/>
    <property type="evidence" value="ECO:0007669"/>
    <property type="project" value="UniProtKB-KW"/>
</dbReference>
<feature type="active site" evidence="8">
    <location>
        <position position="398"/>
    </location>
</feature>
<dbReference type="GO" id="GO:0070006">
    <property type="term" value="F:metalloaminopeptidase activity"/>
    <property type="evidence" value="ECO:0007669"/>
    <property type="project" value="InterPro"/>
</dbReference>
<dbReference type="CDD" id="cd00433">
    <property type="entry name" value="Peptidase_M17"/>
    <property type="match status" value="1"/>
</dbReference>
<dbReference type="InterPro" id="IPR011356">
    <property type="entry name" value="Leucine_aapep/pepB"/>
</dbReference>
<dbReference type="SUPFAM" id="SSF52949">
    <property type="entry name" value="Macro domain-like"/>
    <property type="match status" value="1"/>
</dbReference>
<dbReference type="Proteomes" id="UP000648801">
    <property type="component" value="Unassembled WGS sequence"/>
</dbReference>
<dbReference type="EC" id="3.4.11.1" evidence="8"/>
<keyword evidence="8" id="KW-0479">Metal-binding</keyword>
<evidence type="ECO:0000256" key="3">
    <source>
        <dbReference type="ARBA" id="ARBA00009528"/>
    </source>
</evidence>
<dbReference type="EMBL" id="BMJB01000001">
    <property type="protein sequence ID" value="GGA62353.1"/>
    <property type="molecule type" value="Genomic_DNA"/>
</dbReference>
<comment type="similarity">
    <text evidence="3 8">Belongs to the peptidase M17 family.</text>
</comment>
<keyword evidence="8" id="KW-0963">Cytoplasm</keyword>
<dbReference type="Gene3D" id="3.40.630.10">
    <property type="entry name" value="Zn peptidases"/>
    <property type="match status" value="1"/>
</dbReference>
<feature type="binding site" evidence="8">
    <location>
        <position position="317"/>
    </location>
    <ligand>
        <name>Mn(2+)</name>
        <dbReference type="ChEBI" id="CHEBI:29035"/>
        <label>1</label>
    </ligand>
</feature>
<organism evidence="10 11">
    <name type="scientific">Edaphobacter acidisoli</name>
    <dbReference type="NCBI Taxonomy" id="2040573"/>
    <lineage>
        <taxon>Bacteria</taxon>
        <taxon>Pseudomonadati</taxon>
        <taxon>Acidobacteriota</taxon>
        <taxon>Terriglobia</taxon>
        <taxon>Terriglobales</taxon>
        <taxon>Acidobacteriaceae</taxon>
        <taxon>Edaphobacter</taxon>
    </lineage>
</organism>
<keyword evidence="5 8" id="KW-0645">Protease</keyword>
<dbReference type="NCBIfam" id="NF002073">
    <property type="entry name" value="PRK00913.1-2"/>
    <property type="match status" value="1"/>
</dbReference>
<feature type="binding site" evidence="8">
    <location>
        <position position="312"/>
    </location>
    <ligand>
        <name>Mn(2+)</name>
        <dbReference type="ChEBI" id="CHEBI:29035"/>
        <label>2</label>
    </ligand>
</feature>
<accession>A0A916W389</accession>
<dbReference type="NCBIfam" id="NF002074">
    <property type="entry name" value="PRK00913.1-4"/>
    <property type="match status" value="1"/>
</dbReference>
<reference evidence="10" key="2">
    <citation type="submission" date="2020-09" db="EMBL/GenBank/DDBJ databases">
        <authorList>
            <person name="Sun Q."/>
            <person name="Zhou Y."/>
        </authorList>
    </citation>
    <scope>NUCLEOTIDE SEQUENCE</scope>
    <source>
        <strain evidence="10">CGMCC 1.15447</strain>
    </source>
</reference>
<keyword evidence="11" id="KW-1185">Reference proteome</keyword>
<dbReference type="InterPro" id="IPR000819">
    <property type="entry name" value="Peptidase_M17_C"/>
</dbReference>
<evidence type="ECO:0000256" key="6">
    <source>
        <dbReference type="ARBA" id="ARBA00022801"/>
    </source>
</evidence>
<dbReference type="Pfam" id="PF02789">
    <property type="entry name" value="Peptidase_M17_N"/>
    <property type="match status" value="1"/>
</dbReference>
<evidence type="ECO:0000313" key="10">
    <source>
        <dbReference type="EMBL" id="GGA62353.1"/>
    </source>
</evidence>
<comment type="caution">
    <text evidence="10">The sequence shown here is derived from an EMBL/GenBank/DDBJ whole genome shotgun (WGS) entry which is preliminary data.</text>
</comment>
<reference evidence="10" key="1">
    <citation type="journal article" date="2014" name="Int. J. Syst. Evol. Microbiol.">
        <title>Complete genome sequence of Corynebacterium casei LMG S-19264T (=DSM 44701T), isolated from a smear-ripened cheese.</title>
        <authorList>
            <consortium name="US DOE Joint Genome Institute (JGI-PGF)"/>
            <person name="Walter F."/>
            <person name="Albersmeier A."/>
            <person name="Kalinowski J."/>
            <person name="Ruckert C."/>
        </authorList>
    </citation>
    <scope>NUCLEOTIDE SEQUENCE</scope>
    <source>
        <strain evidence="10">CGMCC 1.15447</strain>
    </source>
</reference>
<evidence type="ECO:0000256" key="4">
    <source>
        <dbReference type="ARBA" id="ARBA00022438"/>
    </source>
</evidence>
<evidence type="ECO:0000256" key="5">
    <source>
        <dbReference type="ARBA" id="ARBA00022670"/>
    </source>
</evidence>
<protein>
    <recommendedName>
        <fullName evidence="8">Probable cytosol aminopeptidase</fullName>
        <ecNumber evidence="8">3.4.11.1</ecNumber>
    </recommendedName>
    <alternativeName>
        <fullName evidence="8">Leucine aminopeptidase</fullName>
        <shortName evidence="8">LAP</shortName>
        <ecNumber evidence="8">3.4.11.10</ecNumber>
    </alternativeName>
    <alternativeName>
        <fullName evidence="8">Leucyl aminopeptidase</fullName>
    </alternativeName>
</protein>
<feature type="binding site" evidence="8">
    <location>
        <position position="396"/>
    </location>
    <ligand>
        <name>Mn(2+)</name>
        <dbReference type="ChEBI" id="CHEBI:29035"/>
        <label>2</label>
    </ligand>
</feature>
<feature type="binding site" evidence="8">
    <location>
        <position position="396"/>
    </location>
    <ligand>
        <name>Mn(2+)</name>
        <dbReference type="ChEBI" id="CHEBI:29035"/>
        <label>1</label>
    </ligand>
</feature>
<evidence type="ECO:0000259" key="9">
    <source>
        <dbReference type="PROSITE" id="PS00631"/>
    </source>
</evidence>
<keyword evidence="6 8" id="KW-0378">Hydrolase</keyword>
<proteinExistence type="inferred from homology"/>
<comment type="catalytic activity">
    <reaction evidence="1 8">
        <text>Release of an N-terminal amino acid, Xaa-|-Yaa-, in which Xaa is preferably Leu, but may be other amino acids including Pro although not Arg or Lys, and Yaa may be Pro. Amino acid amides and methyl esters are also readily hydrolyzed, but rates on arylamides are exceedingly low.</text>
        <dbReference type="EC" id="3.4.11.1"/>
    </reaction>
</comment>
<dbReference type="Pfam" id="PF00883">
    <property type="entry name" value="Peptidase_M17"/>
    <property type="match status" value="1"/>
</dbReference>
<dbReference type="PRINTS" id="PR00481">
    <property type="entry name" value="LAMNOPPTDASE"/>
</dbReference>
<gene>
    <name evidence="8 10" type="primary">pepA</name>
    <name evidence="10" type="ORF">GCM10011507_12360</name>
</gene>
<feature type="binding site" evidence="8">
    <location>
        <position position="317"/>
    </location>
    <ligand>
        <name>Mn(2+)</name>
        <dbReference type="ChEBI" id="CHEBI:29035"/>
        <label>2</label>
    </ligand>
</feature>
<evidence type="ECO:0000256" key="8">
    <source>
        <dbReference type="HAMAP-Rule" id="MF_00181"/>
    </source>
</evidence>
<evidence type="ECO:0000256" key="7">
    <source>
        <dbReference type="ARBA" id="ARBA00023211"/>
    </source>
</evidence>
<name>A0A916W389_9BACT</name>
<comment type="catalytic activity">
    <reaction evidence="2 8">
        <text>Release of an N-terminal amino acid, preferentially leucine, but not glutamic or aspartic acids.</text>
        <dbReference type="EC" id="3.4.11.10"/>
    </reaction>
</comment>
<dbReference type="PANTHER" id="PTHR11963:SF23">
    <property type="entry name" value="CYTOSOL AMINOPEPTIDASE"/>
    <property type="match status" value="1"/>
</dbReference>
<dbReference type="EC" id="3.4.11.10" evidence="8"/>
<dbReference type="PANTHER" id="PTHR11963">
    <property type="entry name" value="LEUCINE AMINOPEPTIDASE-RELATED"/>
    <property type="match status" value="1"/>
</dbReference>
<feature type="active site" evidence="8">
    <location>
        <position position="324"/>
    </location>
</feature>
<dbReference type="PROSITE" id="PS00631">
    <property type="entry name" value="CYTOSOL_AP"/>
    <property type="match status" value="1"/>
</dbReference>
<sequence length="545" mass="57968">MREASAASFETDIFVVAAVQRFAETRATIKAMDTKLLFEDAAQFVTPLLAIFAVDIATGKDTEALPVLLSTSDTVSKSTARVLETGEFKAGLGETVLLHAPAGLKAERLLLVGLGKAKTLSVDDVRKGAGTAARAAKPLGLREVAIAFPEDHALSDEHVDALPALLTSRVLTEGAIVGEVDYDTYKSDRKDRSVHSLTVVAKEQDKTARAEIQQGFNEGVIIAGAQNFTRSLVNEPGNVMTPTELGKRATAMCKQNGLKCDVHSTERLHELKMGAFWAVAKGSAEPPALIVMTYEPEGGATKDAPVLGLVGKGITFDTGGISLKPAEGMEKMKYDMAGAAAMIGSMQAIAQLKPKIKVIGIVCSAENMPDGKAFKPGDVVTAMSGKAIEIVNTDAEGRLVLSDGLHYAKTLGCTHLINAATLTGACVVALGMINAGLFSNDDATCEKFQVGLKVSGEKFWRLPCTDDYRDQIKSQIADIMNTGKSRYGGATNAAMFLKEFAGEIPWIHLDIAGCAWNEEPKSWLPYGPSGIAVRSIVEWVRSYSA</sequence>
<dbReference type="GO" id="GO:0030145">
    <property type="term" value="F:manganese ion binding"/>
    <property type="evidence" value="ECO:0007669"/>
    <property type="project" value="UniProtKB-UniRule"/>
</dbReference>
<dbReference type="NCBIfam" id="NF002083">
    <property type="entry name" value="PRK00913.3-5"/>
    <property type="match status" value="1"/>
</dbReference>
<feature type="binding site" evidence="8">
    <location>
        <position position="394"/>
    </location>
    <ligand>
        <name>Mn(2+)</name>
        <dbReference type="ChEBI" id="CHEBI:29035"/>
        <label>1</label>
    </ligand>
</feature>
<dbReference type="InterPro" id="IPR008283">
    <property type="entry name" value="Peptidase_M17_N"/>
</dbReference>
<comment type="cofactor">
    <cofactor evidence="8">
        <name>Mn(2+)</name>
        <dbReference type="ChEBI" id="CHEBI:29035"/>
    </cofactor>
    <text evidence="8">Binds 2 manganese ions per subunit.</text>
</comment>
<evidence type="ECO:0000256" key="2">
    <source>
        <dbReference type="ARBA" id="ARBA00000967"/>
    </source>
</evidence>
<dbReference type="HAMAP" id="MF_00181">
    <property type="entry name" value="Cytosol_peptidase_M17"/>
    <property type="match status" value="1"/>
</dbReference>
<dbReference type="InterPro" id="IPR023042">
    <property type="entry name" value="Peptidase_M17_leu_NH2_pept"/>
</dbReference>
<dbReference type="Gene3D" id="3.40.220.10">
    <property type="entry name" value="Leucine Aminopeptidase, subunit E, domain 1"/>
    <property type="match status" value="1"/>
</dbReference>
<keyword evidence="4 8" id="KW-0031">Aminopeptidase</keyword>
<evidence type="ECO:0000313" key="11">
    <source>
        <dbReference type="Proteomes" id="UP000648801"/>
    </source>
</evidence>
<comment type="subcellular location">
    <subcellularLocation>
        <location evidence="8">Cytoplasm</location>
    </subcellularLocation>
</comment>
<dbReference type="AlphaFoldDB" id="A0A916W389"/>